<sequence>MAWITGPSLLRLPFKMLASKHEHPPYLSDLVSTSSAPIETYPRPDRGEGNTIHPVYWTSAPDRASAIAEPNKISDVSGEALRRRRARTYSPTEGPPERKRQLQSSAGYFMSYARRRNDSVNKCTGCRCECAARCRNRRYTPAVRVSRFKSNWMFIRDVQREICFESELKNNARRAPCLDCVA</sequence>
<dbReference type="Proteomes" id="UP000299102">
    <property type="component" value="Unassembled WGS sequence"/>
</dbReference>
<name>A0A4C1YJJ1_EUMVA</name>
<evidence type="ECO:0000313" key="1">
    <source>
        <dbReference type="EMBL" id="GBP74495.1"/>
    </source>
</evidence>
<accession>A0A4C1YJJ1</accession>
<protein>
    <submittedName>
        <fullName evidence="1">Uncharacterized protein</fullName>
    </submittedName>
</protein>
<dbReference type="EMBL" id="BGZK01001210">
    <property type="protein sequence ID" value="GBP74495.1"/>
    <property type="molecule type" value="Genomic_DNA"/>
</dbReference>
<reference evidence="1 2" key="1">
    <citation type="journal article" date="2019" name="Commun. Biol.">
        <title>The bagworm genome reveals a unique fibroin gene that provides high tensile strength.</title>
        <authorList>
            <person name="Kono N."/>
            <person name="Nakamura H."/>
            <person name="Ohtoshi R."/>
            <person name="Tomita M."/>
            <person name="Numata K."/>
            <person name="Arakawa K."/>
        </authorList>
    </citation>
    <scope>NUCLEOTIDE SEQUENCE [LARGE SCALE GENOMIC DNA]</scope>
</reference>
<evidence type="ECO:0000313" key="2">
    <source>
        <dbReference type="Proteomes" id="UP000299102"/>
    </source>
</evidence>
<proteinExistence type="predicted"/>
<keyword evidence="2" id="KW-1185">Reference proteome</keyword>
<organism evidence="1 2">
    <name type="scientific">Eumeta variegata</name>
    <name type="common">Bagworm moth</name>
    <name type="synonym">Eumeta japonica</name>
    <dbReference type="NCBI Taxonomy" id="151549"/>
    <lineage>
        <taxon>Eukaryota</taxon>
        <taxon>Metazoa</taxon>
        <taxon>Ecdysozoa</taxon>
        <taxon>Arthropoda</taxon>
        <taxon>Hexapoda</taxon>
        <taxon>Insecta</taxon>
        <taxon>Pterygota</taxon>
        <taxon>Neoptera</taxon>
        <taxon>Endopterygota</taxon>
        <taxon>Lepidoptera</taxon>
        <taxon>Glossata</taxon>
        <taxon>Ditrysia</taxon>
        <taxon>Tineoidea</taxon>
        <taxon>Psychidae</taxon>
        <taxon>Oiketicinae</taxon>
        <taxon>Eumeta</taxon>
    </lineage>
</organism>
<gene>
    <name evidence="1" type="ORF">EVAR_61982_1</name>
</gene>
<dbReference type="AlphaFoldDB" id="A0A4C1YJJ1"/>
<comment type="caution">
    <text evidence="1">The sequence shown here is derived from an EMBL/GenBank/DDBJ whole genome shotgun (WGS) entry which is preliminary data.</text>
</comment>